<sequence>MLNKQISFSKAVGSTNAHLSWKRKNRCCLSQLGGGPCSAWTPKGFLPFSQTPVSGASRTCRYENIGNKIG</sequence>
<name>A0A401SNL0_CHIPU</name>
<gene>
    <name evidence="1" type="ORF">chiPu_0010445</name>
</gene>
<keyword evidence="2" id="KW-1185">Reference proteome</keyword>
<dbReference type="AlphaFoldDB" id="A0A401SNL0"/>
<evidence type="ECO:0000313" key="1">
    <source>
        <dbReference type="EMBL" id="GCC31985.1"/>
    </source>
</evidence>
<dbReference type="Proteomes" id="UP000287033">
    <property type="component" value="Unassembled WGS sequence"/>
</dbReference>
<comment type="caution">
    <text evidence="1">The sequence shown here is derived from an EMBL/GenBank/DDBJ whole genome shotgun (WGS) entry which is preliminary data.</text>
</comment>
<dbReference type="EMBL" id="BEZZ01000406">
    <property type="protein sequence ID" value="GCC31985.1"/>
    <property type="molecule type" value="Genomic_DNA"/>
</dbReference>
<evidence type="ECO:0000313" key="2">
    <source>
        <dbReference type="Proteomes" id="UP000287033"/>
    </source>
</evidence>
<organism evidence="1 2">
    <name type="scientific">Chiloscyllium punctatum</name>
    <name type="common">Brownbanded bambooshark</name>
    <name type="synonym">Hemiscyllium punctatum</name>
    <dbReference type="NCBI Taxonomy" id="137246"/>
    <lineage>
        <taxon>Eukaryota</taxon>
        <taxon>Metazoa</taxon>
        <taxon>Chordata</taxon>
        <taxon>Craniata</taxon>
        <taxon>Vertebrata</taxon>
        <taxon>Chondrichthyes</taxon>
        <taxon>Elasmobranchii</taxon>
        <taxon>Galeomorphii</taxon>
        <taxon>Galeoidea</taxon>
        <taxon>Orectolobiformes</taxon>
        <taxon>Hemiscylliidae</taxon>
        <taxon>Chiloscyllium</taxon>
    </lineage>
</organism>
<protein>
    <submittedName>
        <fullName evidence="1">Uncharacterized protein</fullName>
    </submittedName>
</protein>
<accession>A0A401SNL0</accession>
<proteinExistence type="predicted"/>
<reference evidence="1 2" key="1">
    <citation type="journal article" date="2018" name="Nat. Ecol. Evol.">
        <title>Shark genomes provide insights into elasmobranch evolution and the origin of vertebrates.</title>
        <authorList>
            <person name="Hara Y"/>
            <person name="Yamaguchi K"/>
            <person name="Onimaru K"/>
            <person name="Kadota M"/>
            <person name="Koyanagi M"/>
            <person name="Keeley SD"/>
            <person name="Tatsumi K"/>
            <person name="Tanaka K"/>
            <person name="Motone F"/>
            <person name="Kageyama Y"/>
            <person name="Nozu R"/>
            <person name="Adachi N"/>
            <person name="Nishimura O"/>
            <person name="Nakagawa R"/>
            <person name="Tanegashima C"/>
            <person name="Kiyatake I"/>
            <person name="Matsumoto R"/>
            <person name="Murakumo K"/>
            <person name="Nishida K"/>
            <person name="Terakita A"/>
            <person name="Kuratani S"/>
            <person name="Sato K"/>
            <person name="Hyodo S Kuraku.S."/>
        </authorList>
    </citation>
    <scope>NUCLEOTIDE SEQUENCE [LARGE SCALE GENOMIC DNA]</scope>
</reference>